<proteinExistence type="predicted"/>
<gene>
    <name evidence="4" type="ORF">MCOR_30228</name>
</gene>
<keyword evidence="5" id="KW-1185">Reference proteome</keyword>
<evidence type="ECO:0000259" key="2">
    <source>
        <dbReference type="Pfam" id="PF00078"/>
    </source>
</evidence>
<dbReference type="PANTHER" id="PTHR33395">
    <property type="entry name" value="TRANSCRIPTASE, PUTATIVE-RELATED-RELATED"/>
    <property type="match status" value="1"/>
</dbReference>
<evidence type="ECO:0000256" key="1">
    <source>
        <dbReference type="SAM" id="MobiDB-lite"/>
    </source>
</evidence>
<dbReference type="InterPro" id="IPR005135">
    <property type="entry name" value="Endo/exonuclease/phosphatase"/>
</dbReference>
<dbReference type="Gene3D" id="3.60.10.10">
    <property type="entry name" value="Endonuclease/exonuclease/phosphatase"/>
    <property type="match status" value="1"/>
</dbReference>
<dbReference type="GO" id="GO:0003824">
    <property type="term" value="F:catalytic activity"/>
    <property type="evidence" value="ECO:0007669"/>
    <property type="project" value="InterPro"/>
</dbReference>
<organism evidence="4 5">
    <name type="scientific">Mytilus coruscus</name>
    <name type="common">Sea mussel</name>
    <dbReference type="NCBI Taxonomy" id="42192"/>
    <lineage>
        <taxon>Eukaryota</taxon>
        <taxon>Metazoa</taxon>
        <taxon>Spiralia</taxon>
        <taxon>Lophotrochozoa</taxon>
        <taxon>Mollusca</taxon>
        <taxon>Bivalvia</taxon>
        <taxon>Autobranchia</taxon>
        <taxon>Pteriomorphia</taxon>
        <taxon>Mytilida</taxon>
        <taxon>Mytiloidea</taxon>
        <taxon>Mytilidae</taxon>
        <taxon>Mytilinae</taxon>
        <taxon>Mytilus</taxon>
    </lineage>
</organism>
<feature type="compositionally biased region" description="Polar residues" evidence="1">
    <location>
        <begin position="371"/>
        <end position="392"/>
    </location>
</feature>
<evidence type="ECO:0008006" key="6">
    <source>
        <dbReference type="Google" id="ProtNLM"/>
    </source>
</evidence>
<evidence type="ECO:0000313" key="4">
    <source>
        <dbReference type="EMBL" id="CAC5395569.1"/>
    </source>
</evidence>
<dbReference type="EMBL" id="CACVKT020005553">
    <property type="protein sequence ID" value="CAC5395569.1"/>
    <property type="molecule type" value="Genomic_DNA"/>
</dbReference>
<dbReference type="SUPFAM" id="SSF56219">
    <property type="entry name" value="DNase I-like"/>
    <property type="match status" value="1"/>
</dbReference>
<dbReference type="PANTHER" id="PTHR33395:SF22">
    <property type="entry name" value="REVERSE TRANSCRIPTASE DOMAIN-CONTAINING PROTEIN"/>
    <property type="match status" value="1"/>
</dbReference>
<dbReference type="SUPFAM" id="SSF56672">
    <property type="entry name" value="DNA/RNA polymerases"/>
    <property type="match status" value="1"/>
</dbReference>
<dbReference type="GO" id="GO:0031012">
    <property type="term" value="C:extracellular matrix"/>
    <property type="evidence" value="ECO:0007669"/>
    <property type="project" value="TreeGrafter"/>
</dbReference>
<dbReference type="Pfam" id="PF00078">
    <property type="entry name" value="RVT_1"/>
    <property type="match status" value="1"/>
</dbReference>
<dbReference type="OrthoDB" id="6076749at2759"/>
<protein>
    <recommendedName>
        <fullName evidence="6">Reverse transcriptase domain-containing protein</fullName>
    </recommendedName>
</protein>
<dbReference type="CDD" id="cd01650">
    <property type="entry name" value="RT_nLTR_like"/>
    <property type="match status" value="1"/>
</dbReference>
<accession>A0A6J8CJW0</accession>
<evidence type="ECO:0000259" key="3">
    <source>
        <dbReference type="Pfam" id="PF03372"/>
    </source>
</evidence>
<evidence type="ECO:0000313" key="5">
    <source>
        <dbReference type="Proteomes" id="UP000507470"/>
    </source>
</evidence>
<dbReference type="InterPro" id="IPR036691">
    <property type="entry name" value="Endo/exonu/phosph_ase_sf"/>
</dbReference>
<reference evidence="4 5" key="1">
    <citation type="submission" date="2020-06" db="EMBL/GenBank/DDBJ databases">
        <authorList>
            <person name="Li R."/>
            <person name="Bekaert M."/>
        </authorList>
    </citation>
    <scope>NUCLEOTIDE SEQUENCE [LARGE SCALE GENOMIC DNA]</scope>
    <source>
        <strain evidence="5">wild</strain>
    </source>
</reference>
<dbReference type="GO" id="GO:0061343">
    <property type="term" value="P:cell adhesion involved in heart morphogenesis"/>
    <property type="evidence" value="ECO:0007669"/>
    <property type="project" value="TreeGrafter"/>
</dbReference>
<dbReference type="Pfam" id="PF03372">
    <property type="entry name" value="Exo_endo_phos"/>
    <property type="match status" value="1"/>
</dbReference>
<dbReference type="InterPro" id="IPR000477">
    <property type="entry name" value="RT_dom"/>
</dbReference>
<dbReference type="Proteomes" id="UP000507470">
    <property type="component" value="Unassembled WGS sequence"/>
</dbReference>
<dbReference type="AlphaFoldDB" id="A0A6J8CJW0"/>
<feature type="region of interest" description="Disordered" evidence="1">
    <location>
        <begin position="371"/>
        <end position="399"/>
    </location>
</feature>
<feature type="domain" description="Reverse transcriptase" evidence="2">
    <location>
        <begin position="194"/>
        <end position="288"/>
    </location>
</feature>
<dbReference type="GO" id="GO:0007508">
    <property type="term" value="P:larval heart development"/>
    <property type="evidence" value="ECO:0007669"/>
    <property type="project" value="TreeGrafter"/>
</dbReference>
<name>A0A6J8CJW0_MYTCO</name>
<sequence length="844" mass="97345">MGTLRCTIPRRSRPERTFFQYSKGNYNQMRDDSRDFTRDRYFNGHQNNRNVEENWNMIKEFIQGTTKINKADKQGIPPFKTHDNKTADTDQQKAEALNTQFTSVYTETVYESIPYQTPHVDKMRNIIVTTKGVEKILKKVNASKAMGPDGIHPRVLKELAPNISEVMAHFFQQSINRGTIPDEWKSANICPLFKKNDRTIPSNYRPVSLTCITCKLLEHVICSNLMQHFEDHNILNSRQHAFRRRHSCETQLNNVIHDWATSIDNRKQTDIFILDFKKAFDYVPHELLKRLLIGLLKRNLSACPLEVKLQAYKGLIRPVLEYASTAWDPHQLYLQDQLENVQKRAARSYQQTKINIPVCSPVTDLQSEVNKSANGNISPLSTPKSYTNTNSDSNKDNGLREIDKQLNTTYKIPVRLDGVTEDIDTSPADSDENVFTGVKRKRTARYYLSGINPKSTGSGILAYLEKENVHVTYLILFNPKHSAQRVSAKLNVVENCADYVESHNFWPDGVQCRKWLSKAEDLPNKYHAYHGKGGVAILYKNTLQFSVSEIHDINSEKVVGLQIKSKSNGSIHIFGAYLPSDDSIDNYRNELNMLDTLVSYYCNYGSVIVAGDLNASCRTKDRLHSNHYKSDELQKFVKRHDLFFSGGKIKHTWPDYTFITKKTMIDYFLVNKSVLRQLRSCEILDEDSISSTSDHLQIIVELLIDNNPHRIMNSYSKFPAWHKINDEHIRNYQESMDVPIELLTDRINSDNVDVDTVNTGIESILHAAADSVIPTCVFNPHTKPYWTPDVKKAHQTERSMHKRWLADGRPRGMSHESYKHYKKAKYEFRNVQNAAYEQYSKMLR</sequence>
<feature type="domain" description="Endonuclease/exonuclease/phosphatase" evidence="3">
    <location>
        <begin position="521"/>
        <end position="695"/>
    </location>
</feature>
<dbReference type="InterPro" id="IPR043502">
    <property type="entry name" value="DNA/RNA_pol_sf"/>
</dbReference>